<dbReference type="PRINTS" id="PR00625">
    <property type="entry name" value="JDOMAIN"/>
</dbReference>
<dbReference type="SMART" id="SM00271">
    <property type="entry name" value="DnaJ"/>
    <property type="match status" value="1"/>
</dbReference>
<evidence type="ECO:0000313" key="6">
    <source>
        <dbReference type="EMBL" id="GIL53054.1"/>
    </source>
</evidence>
<dbReference type="CDD" id="cd06257">
    <property type="entry name" value="DnaJ"/>
    <property type="match status" value="1"/>
</dbReference>
<dbReference type="PROSITE" id="PS00636">
    <property type="entry name" value="DNAJ_1"/>
    <property type="match status" value="1"/>
</dbReference>
<evidence type="ECO:0000256" key="4">
    <source>
        <dbReference type="SAM" id="MobiDB-lite"/>
    </source>
</evidence>
<dbReference type="GO" id="GO:0005739">
    <property type="term" value="C:mitochondrion"/>
    <property type="evidence" value="ECO:0007669"/>
    <property type="project" value="GOC"/>
</dbReference>
<dbReference type="InterPro" id="IPR001623">
    <property type="entry name" value="DnaJ_domain"/>
</dbReference>
<dbReference type="InterPro" id="IPR036869">
    <property type="entry name" value="J_dom_sf"/>
</dbReference>
<comment type="caution">
    <text evidence="6">The sequence shown here is derived from an EMBL/GenBank/DDBJ whole genome shotgun (WGS) entry which is preliminary data.</text>
</comment>
<dbReference type="InterPro" id="IPR052243">
    <property type="entry name" value="Mito_inner_membrane_organizer"/>
</dbReference>
<dbReference type="EMBL" id="BNCO01000014">
    <property type="protein sequence ID" value="GIL53054.1"/>
    <property type="molecule type" value="Genomic_DNA"/>
</dbReference>
<name>A0A8J4EZA8_9CHLO</name>
<dbReference type="Pfam" id="PF00226">
    <property type="entry name" value="DnaJ"/>
    <property type="match status" value="1"/>
</dbReference>
<organism evidence="6 7">
    <name type="scientific">Volvox africanus</name>
    <dbReference type="NCBI Taxonomy" id="51714"/>
    <lineage>
        <taxon>Eukaryota</taxon>
        <taxon>Viridiplantae</taxon>
        <taxon>Chlorophyta</taxon>
        <taxon>core chlorophytes</taxon>
        <taxon>Chlorophyceae</taxon>
        <taxon>CS clade</taxon>
        <taxon>Chlamydomonadales</taxon>
        <taxon>Volvocaceae</taxon>
        <taxon>Volvox</taxon>
    </lineage>
</organism>
<protein>
    <recommendedName>
        <fullName evidence="5">J domain-containing protein</fullName>
    </recommendedName>
</protein>
<keyword evidence="3" id="KW-0143">Chaperone</keyword>
<dbReference type="InterPro" id="IPR018253">
    <property type="entry name" value="DnaJ_domain_CS"/>
</dbReference>
<evidence type="ECO:0000256" key="1">
    <source>
        <dbReference type="ARBA" id="ARBA00004370"/>
    </source>
</evidence>
<dbReference type="InterPro" id="IPR055225">
    <property type="entry name" value="DNAJC11-like_beta-barrel"/>
</dbReference>
<gene>
    <name evidence="6" type="ORF">Vafri_8747</name>
</gene>
<dbReference type="GO" id="GO:0042407">
    <property type="term" value="P:cristae formation"/>
    <property type="evidence" value="ECO:0007669"/>
    <property type="project" value="TreeGrafter"/>
</dbReference>
<dbReference type="PANTHER" id="PTHR44157:SF1">
    <property type="entry name" value="DNAJ HOMOLOG SUBFAMILY C MEMBER 11"/>
    <property type="match status" value="1"/>
</dbReference>
<dbReference type="Pfam" id="PF11875">
    <property type="entry name" value="DnaJ-like_C11_C"/>
    <property type="match status" value="1"/>
</dbReference>
<proteinExistence type="predicted"/>
<evidence type="ECO:0000256" key="3">
    <source>
        <dbReference type="ARBA" id="ARBA00023186"/>
    </source>
</evidence>
<evidence type="ECO:0000256" key="2">
    <source>
        <dbReference type="ARBA" id="ARBA00023136"/>
    </source>
</evidence>
<dbReference type="PANTHER" id="PTHR44157">
    <property type="entry name" value="DNAJ HOMOLOG SUBFAMILY C MEMBER 11"/>
    <property type="match status" value="1"/>
</dbReference>
<dbReference type="Proteomes" id="UP000747399">
    <property type="component" value="Unassembled WGS sequence"/>
</dbReference>
<evidence type="ECO:0000259" key="5">
    <source>
        <dbReference type="PROSITE" id="PS50076"/>
    </source>
</evidence>
<dbReference type="SUPFAM" id="SSF46565">
    <property type="entry name" value="Chaperone J-domain"/>
    <property type="match status" value="1"/>
</dbReference>
<dbReference type="Gene3D" id="1.10.287.110">
    <property type="entry name" value="DnaJ domain"/>
    <property type="match status" value="1"/>
</dbReference>
<feature type="region of interest" description="Disordered" evidence="4">
    <location>
        <begin position="520"/>
        <end position="553"/>
    </location>
</feature>
<dbReference type="Pfam" id="PF22774">
    <property type="entry name" value="DNAJC11_beta-barrel"/>
    <property type="match status" value="1"/>
</dbReference>
<accession>A0A8J4EZA8</accession>
<dbReference type="AlphaFoldDB" id="A0A8J4EZA8"/>
<keyword evidence="2" id="KW-0472">Membrane</keyword>
<dbReference type="GO" id="GO:0016020">
    <property type="term" value="C:membrane"/>
    <property type="evidence" value="ECO:0007669"/>
    <property type="project" value="UniProtKB-SubCell"/>
</dbReference>
<evidence type="ECO:0000313" key="7">
    <source>
        <dbReference type="Proteomes" id="UP000747399"/>
    </source>
</evidence>
<reference evidence="6" key="1">
    <citation type="journal article" date="2021" name="Proc. Natl. Acad. Sci. U.S.A.">
        <title>Three genomes in the algal genus Volvox reveal the fate of a haploid sex-determining region after a transition to homothallism.</title>
        <authorList>
            <person name="Yamamoto K."/>
            <person name="Hamaji T."/>
            <person name="Kawai-Toyooka H."/>
            <person name="Matsuzaki R."/>
            <person name="Takahashi F."/>
            <person name="Nishimura Y."/>
            <person name="Kawachi M."/>
            <person name="Noguchi H."/>
            <person name="Minakuchi Y."/>
            <person name="Umen J.G."/>
            <person name="Toyoda A."/>
            <person name="Nozaki H."/>
        </authorList>
    </citation>
    <scope>NUCLEOTIDE SEQUENCE</scope>
    <source>
        <strain evidence="6">NIES-3780</strain>
    </source>
</reference>
<feature type="domain" description="J" evidence="5">
    <location>
        <begin position="15"/>
        <end position="83"/>
    </location>
</feature>
<dbReference type="InterPro" id="IPR024586">
    <property type="entry name" value="DnaJ-like_C11_C"/>
</dbReference>
<comment type="subcellular location">
    <subcellularLocation>
        <location evidence="1">Membrane</location>
    </subcellularLocation>
</comment>
<sequence>MDQSNSEHIFDDSAEYYAVLNIPRDASDEDVRRAYRNLAQVYHPDKHTDPEQKKRAEEAFNRLQESYEVLSDPNRRQIYDVYGKEGLAAGFELGTKLDSVDDLKAKWEEFKKKQEAERAELLSNHRGVYMCRLDLSDPRASLAGKRPLFRAATVTNAIEAPVGESDVFYLQGVAALRANAGAGSLIFGYRRVLSQHDSLDANAVLGARPSVTLTSTRQLTPFTTASLTTSYTVGQGTGMQVSTTRHLPYNMQATLGWVVGPPAASGISFSVTKRGAKYLASGKLELGAATSLSAKLIYHVSPSVHVRAIARAGNMGIDVELGAGRKWGRNTAGYIGSVVGLQGVAVKGRLVRGGQTFEVPVTLSNQYSDYKALAAAYVLPPLAYVVVSRYVVRPLVRWQRQKRERQLQQQHADAVRESLQKAFSERSLIEPVARRKARSEAAKRPTGGLVVLDAVYGKVEEYLAEGGPQQRAAAAAAAAVAAASTAEGLDLTAVLAAAAAAATTSPAAAGSGEAAAAAATDASADRSSSHGEASASGRDAGRDGGGAATAADDAAAPLPPQWLSVTAALQYQVADSKLTLHPGVPKKNQMGFADPSPGSTETRLLYVSYMYGTKVYEVTVDDTDGLQLPGAGEVVSEQAKVRGLVHLGAAVHGLAELLLQPVPAGGDATPRSG</sequence>
<dbReference type="PROSITE" id="PS50076">
    <property type="entry name" value="DNAJ_2"/>
    <property type="match status" value="1"/>
</dbReference>
<keyword evidence="7" id="KW-1185">Reference proteome</keyword>